<dbReference type="InterPro" id="IPR013151">
    <property type="entry name" value="Immunoglobulin_dom"/>
</dbReference>
<dbReference type="InterPro" id="IPR016186">
    <property type="entry name" value="C-type_lectin-like/link_sf"/>
</dbReference>
<feature type="domain" description="G-protein coupled receptors family 2 profile 1" evidence="4">
    <location>
        <begin position="1289"/>
        <end position="1344"/>
    </location>
</feature>
<feature type="domain" description="Ig-like" evidence="5">
    <location>
        <begin position="1081"/>
        <end position="1182"/>
    </location>
</feature>
<organism evidence="6 7">
    <name type="scientific">Mytilus coruscus</name>
    <name type="common">Sea mussel</name>
    <dbReference type="NCBI Taxonomy" id="42192"/>
    <lineage>
        <taxon>Eukaryota</taxon>
        <taxon>Metazoa</taxon>
        <taxon>Spiralia</taxon>
        <taxon>Lophotrochozoa</taxon>
        <taxon>Mollusca</taxon>
        <taxon>Bivalvia</taxon>
        <taxon>Autobranchia</taxon>
        <taxon>Pteriomorphia</taxon>
        <taxon>Mytilida</taxon>
        <taxon>Mytiloidea</taxon>
        <taxon>Mytilidae</taxon>
        <taxon>Mytilinae</taxon>
        <taxon>Mytilus</taxon>
    </lineage>
</organism>
<gene>
    <name evidence="6" type="ORF">MCOR_22131</name>
</gene>
<dbReference type="InterPro" id="IPR050958">
    <property type="entry name" value="Cell_Adh-Cytoskel_Orgn"/>
</dbReference>
<evidence type="ECO:0000259" key="3">
    <source>
        <dbReference type="PROSITE" id="PS50041"/>
    </source>
</evidence>
<dbReference type="SUPFAM" id="SSF111418">
    <property type="entry name" value="Hormone receptor domain"/>
    <property type="match status" value="1"/>
</dbReference>
<dbReference type="SUPFAM" id="SSF48726">
    <property type="entry name" value="Immunoglobulin"/>
    <property type="match status" value="11"/>
</dbReference>
<dbReference type="InterPro" id="IPR036445">
    <property type="entry name" value="GPCR_2_extracell_dom_sf"/>
</dbReference>
<dbReference type="Gene3D" id="4.10.1240.10">
    <property type="entry name" value="GPCR, family 2, extracellular hormone receptor domain"/>
    <property type="match status" value="1"/>
</dbReference>
<dbReference type="OrthoDB" id="347083at2759"/>
<dbReference type="CDD" id="cd00037">
    <property type="entry name" value="CLECT"/>
    <property type="match status" value="1"/>
</dbReference>
<dbReference type="GO" id="GO:0005886">
    <property type="term" value="C:plasma membrane"/>
    <property type="evidence" value="ECO:0007669"/>
    <property type="project" value="TreeGrafter"/>
</dbReference>
<feature type="domain" description="Ig-like" evidence="5">
    <location>
        <begin position="778"/>
        <end position="864"/>
    </location>
</feature>
<dbReference type="PROSITE" id="PS50835">
    <property type="entry name" value="IG_LIKE"/>
    <property type="match status" value="11"/>
</dbReference>
<protein>
    <submittedName>
        <fullName evidence="6">HMCN</fullName>
    </submittedName>
</protein>
<dbReference type="SMART" id="SM00408">
    <property type="entry name" value="IGc2"/>
    <property type="match status" value="9"/>
</dbReference>
<dbReference type="GO" id="GO:0030424">
    <property type="term" value="C:axon"/>
    <property type="evidence" value="ECO:0007669"/>
    <property type="project" value="TreeGrafter"/>
</dbReference>
<dbReference type="CDD" id="cd00096">
    <property type="entry name" value="Ig"/>
    <property type="match status" value="3"/>
</dbReference>
<dbReference type="SMART" id="SM00008">
    <property type="entry name" value="HormR"/>
    <property type="match status" value="1"/>
</dbReference>
<dbReference type="GO" id="GO:0008046">
    <property type="term" value="F:axon guidance receptor activity"/>
    <property type="evidence" value="ECO:0007669"/>
    <property type="project" value="TreeGrafter"/>
</dbReference>
<feature type="domain" description="Ig-like" evidence="5">
    <location>
        <begin position="877"/>
        <end position="978"/>
    </location>
</feature>
<dbReference type="InterPro" id="IPR016187">
    <property type="entry name" value="CTDL_fold"/>
</dbReference>
<feature type="domain" description="Ig-like" evidence="5">
    <location>
        <begin position="701"/>
        <end position="767"/>
    </location>
</feature>
<sequence>MRTRSDVKRIFGLLKSKFRCIDNSAETLLYKTAKRCDITVDIPSIVVTPYQSTRYGTSTIVIQCTVSSSPVATSVGWKKVSLIDGTLQEINSQHHYESYQMADSMVNPHLTITNIAFSHQADYICFATNEAGTGQSNYGRINVTIEIPSVTVTPEIQFPFEDTSKIIIKCYITSSPAASTVGWQRTSLDGYSTVTIVVANSNGKYHVDNSLEYPHLTINDISLADDAYYSCFAINDAGKGISNRSRVDVLKSLLAVSVPITEYSPSIGSRVTLQCSITSGTATEVKWLKNNNIIMRTARLSDGNVKSPSLTINSVEQGDLGYYVCHATDGVRIVNSDDILLIPSDVRMRVEVPVTQYSPTLLSSVKLLCEVTGSATSIKWFKNNNLIVIANNPRFSGGNLNSPSLTISSVTEDDFGYYTCQVTNGVDILNADQIAVLPKGIPPVVSVPQPLSAPIIGQQFIIPCTTESTSSSLKEIQWIRIDFKGKIIDPIIISPQQPMKYQGSSVDNPSLVIHDYQSSDDGRYRCRAINNWGSSVSDAVLVTTENTQKTECPSSNWLIYENSCYLFVTSSLNWFGAQNYCREYDAKLAEIETEAEDNFIRRIIAEAFSGQYFWLGGSDDDVEGSWKWSSGTSFVYTKWNSGEPNDNTNVNGYRQDYLMTNANGWFDHESHNAVNYICETKGLLAVSAPVTYYSPTLYTNVTLECVVTSETATVVTWFKNENPIVIAGNQGYFGGNDNIPSLTIISVGKNDLGYYTCHATVGNTTVSTPNIMLTTRDPSVLALRTPFTKYSPTLSSRVTLQCMITSGTPSSIDWHFNNSPMSVEDNSRYSGGNINNPSLTITSVEQNDLGLYMCFASNEIVTINSDIIALLPVGAKPVVNVPETSYIQLAGQEITITCRIQSPNSPMQEVQWIFINHEGKRIDPVILSTSPPLKYRGSTISNPSLTIMYLESSDAGQYSCRARNFIGTTVSDASASLVIPEIPAVHISKSLYTVNLGDEITLECTALSNIALRDVFWVKEVNDTMTTVVIGNRFYGSSIINPFLIISDIDNNDEGHYTCYASNTIGIGSSLPTTLNVTGNANITITELITEGEMINGRSLTATCEAHVMYAEGTVFATWKLNNSVINPTNTSRWKTEIISSNPNNNERMQFRLIVLSLQTSDSGTLTCEVSDGYISSEKTLRLNIIGKPIVSISPRTSTVTLGDTVNIYCTVVQSYSVLTSILWYKNGDTFNPNKGEVIIRIDNTHSKLVISGIQDTVQYECSGINNYGEGNRLVSHISVIKPDVVYQYCPVNVDQFESLWVYTVENTLVINPCPDERAGTVSRLCNNNGEWEEPNYSTCISEGLLTLNVETDFLKNGIEVKDVNNILVDLNKITEPDLPGDLTSGELDISSTILDNIAIHAKEKTESISIDQLENFTGVTAIAKAVTVYTKAYTNVNDSVFQRTVQKDQLVVQVGKVLYEDITFPKKTQVLPDWITESANQVTLSKDNFEANCKLFGTFCDNQKLENPQSFNVFSIQLIHFQW</sequence>
<feature type="domain" description="Ig-like" evidence="5">
    <location>
        <begin position="43"/>
        <end position="142"/>
    </location>
</feature>
<keyword evidence="2" id="KW-1015">Disulfide bond</keyword>
<reference evidence="6 7" key="1">
    <citation type="submission" date="2020-06" db="EMBL/GenBank/DDBJ databases">
        <authorList>
            <person name="Li R."/>
            <person name="Bekaert M."/>
        </authorList>
    </citation>
    <scope>NUCLEOTIDE SEQUENCE [LARGE SCALE GENOMIC DNA]</scope>
    <source>
        <strain evidence="7">wild</strain>
    </source>
</reference>
<dbReference type="GO" id="GO:0007156">
    <property type="term" value="P:homophilic cell adhesion via plasma membrane adhesion molecules"/>
    <property type="evidence" value="ECO:0007669"/>
    <property type="project" value="TreeGrafter"/>
</dbReference>
<dbReference type="GO" id="GO:0004930">
    <property type="term" value="F:G protein-coupled receptor activity"/>
    <property type="evidence" value="ECO:0007669"/>
    <property type="project" value="InterPro"/>
</dbReference>
<dbReference type="SUPFAM" id="SSF56436">
    <property type="entry name" value="C-type lectin-like"/>
    <property type="match status" value="1"/>
</dbReference>
<dbReference type="InterPro" id="IPR013783">
    <property type="entry name" value="Ig-like_fold"/>
</dbReference>
<dbReference type="InterPro" id="IPR007110">
    <property type="entry name" value="Ig-like_dom"/>
</dbReference>
<dbReference type="Gene3D" id="3.10.100.10">
    <property type="entry name" value="Mannose-Binding Protein A, subunit A"/>
    <property type="match status" value="1"/>
</dbReference>
<dbReference type="InterPro" id="IPR036179">
    <property type="entry name" value="Ig-like_dom_sf"/>
</dbReference>
<evidence type="ECO:0000256" key="1">
    <source>
        <dbReference type="ARBA" id="ARBA00022729"/>
    </source>
</evidence>
<proteinExistence type="predicted"/>
<keyword evidence="1" id="KW-0732">Signal</keyword>
<feature type="domain" description="Ig-like" evidence="5">
    <location>
        <begin position="983"/>
        <end position="1078"/>
    </location>
</feature>
<dbReference type="Pfam" id="PF00059">
    <property type="entry name" value="Lectin_C"/>
    <property type="match status" value="1"/>
</dbReference>
<feature type="domain" description="Ig-like" evidence="5">
    <location>
        <begin position="148"/>
        <end position="248"/>
    </location>
</feature>
<dbReference type="SMART" id="SM00034">
    <property type="entry name" value="CLECT"/>
    <property type="match status" value="1"/>
</dbReference>
<feature type="domain" description="Ig-like" evidence="5">
    <location>
        <begin position="1189"/>
        <end position="1279"/>
    </location>
</feature>
<dbReference type="InterPro" id="IPR001304">
    <property type="entry name" value="C-type_lectin-like"/>
</dbReference>
<dbReference type="EMBL" id="CACVKT020003887">
    <property type="protein sequence ID" value="CAC5386725.1"/>
    <property type="molecule type" value="Genomic_DNA"/>
</dbReference>
<dbReference type="Pfam" id="PF02793">
    <property type="entry name" value="HRM"/>
    <property type="match status" value="1"/>
</dbReference>
<dbReference type="PANTHER" id="PTHR45080">
    <property type="entry name" value="CONTACTIN 5"/>
    <property type="match status" value="1"/>
</dbReference>
<dbReference type="SMART" id="SM00406">
    <property type="entry name" value="IGv"/>
    <property type="match status" value="5"/>
</dbReference>
<dbReference type="PANTHER" id="PTHR45080:SF8">
    <property type="entry name" value="IG-LIKE DOMAIN-CONTAINING PROTEIN"/>
    <property type="match status" value="1"/>
</dbReference>
<dbReference type="Gene3D" id="2.60.40.10">
    <property type="entry name" value="Immunoglobulins"/>
    <property type="match status" value="11"/>
</dbReference>
<evidence type="ECO:0000256" key="2">
    <source>
        <dbReference type="ARBA" id="ARBA00023157"/>
    </source>
</evidence>
<feature type="domain" description="Ig-like" evidence="5">
    <location>
        <begin position="343"/>
        <end position="425"/>
    </location>
</feature>
<dbReference type="Pfam" id="PF13927">
    <property type="entry name" value="Ig_3"/>
    <property type="match status" value="7"/>
</dbReference>
<evidence type="ECO:0000259" key="5">
    <source>
        <dbReference type="PROSITE" id="PS50835"/>
    </source>
</evidence>
<dbReference type="Pfam" id="PF00047">
    <property type="entry name" value="ig"/>
    <property type="match status" value="1"/>
</dbReference>
<name>A0A6J8BRY0_MYTCO</name>
<dbReference type="PROSITE" id="PS50227">
    <property type="entry name" value="G_PROTEIN_RECEP_F2_3"/>
    <property type="match status" value="1"/>
</dbReference>
<dbReference type="GO" id="GO:0050808">
    <property type="term" value="P:synapse organization"/>
    <property type="evidence" value="ECO:0007669"/>
    <property type="project" value="TreeGrafter"/>
</dbReference>
<evidence type="ECO:0000259" key="4">
    <source>
        <dbReference type="PROSITE" id="PS50227"/>
    </source>
</evidence>
<feature type="domain" description="C-type lectin" evidence="3">
    <location>
        <begin position="560"/>
        <end position="679"/>
    </location>
</feature>
<dbReference type="InterPro" id="IPR003599">
    <property type="entry name" value="Ig_sub"/>
</dbReference>
<dbReference type="InterPro" id="IPR003598">
    <property type="entry name" value="Ig_sub2"/>
</dbReference>
<feature type="domain" description="Ig-like" evidence="5">
    <location>
        <begin position="442"/>
        <end position="543"/>
    </location>
</feature>
<dbReference type="PROSITE" id="PS50041">
    <property type="entry name" value="C_TYPE_LECTIN_2"/>
    <property type="match status" value="1"/>
</dbReference>
<evidence type="ECO:0000313" key="7">
    <source>
        <dbReference type="Proteomes" id="UP000507470"/>
    </source>
</evidence>
<evidence type="ECO:0000313" key="6">
    <source>
        <dbReference type="EMBL" id="CAC5386725.1"/>
    </source>
</evidence>
<dbReference type="InterPro" id="IPR001879">
    <property type="entry name" value="GPCR_2_extracellular_dom"/>
</dbReference>
<accession>A0A6J8BRY0</accession>
<dbReference type="InterPro" id="IPR013106">
    <property type="entry name" value="Ig_V-set"/>
</dbReference>
<feature type="domain" description="Ig-like" evidence="5">
    <location>
        <begin position="268"/>
        <end position="330"/>
    </location>
</feature>
<keyword evidence="7" id="KW-1185">Reference proteome</keyword>
<dbReference type="GO" id="GO:0043025">
    <property type="term" value="C:neuronal cell body"/>
    <property type="evidence" value="ECO:0007669"/>
    <property type="project" value="TreeGrafter"/>
</dbReference>
<dbReference type="Proteomes" id="UP000507470">
    <property type="component" value="Unassembled WGS sequence"/>
</dbReference>
<dbReference type="SMART" id="SM00409">
    <property type="entry name" value="IG"/>
    <property type="match status" value="11"/>
</dbReference>